<dbReference type="GO" id="GO:0030246">
    <property type="term" value="F:carbohydrate binding"/>
    <property type="evidence" value="ECO:0007669"/>
    <property type="project" value="UniProtKB-UniRule"/>
</dbReference>
<dbReference type="Proteomes" id="UP000515152">
    <property type="component" value="Unplaced"/>
</dbReference>
<dbReference type="GO" id="GO:0005615">
    <property type="term" value="C:extracellular space"/>
    <property type="evidence" value="ECO:0007669"/>
    <property type="project" value="TreeGrafter"/>
</dbReference>
<dbReference type="KEGG" id="char:122131295"/>
<keyword evidence="4" id="KW-1185">Reference proteome</keyword>
<dbReference type="PANTHER" id="PTHR11346">
    <property type="entry name" value="GALECTIN"/>
    <property type="match status" value="1"/>
</dbReference>
<dbReference type="GO" id="GO:0043236">
    <property type="term" value="F:laminin binding"/>
    <property type="evidence" value="ECO:0007669"/>
    <property type="project" value="TreeGrafter"/>
</dbReference>
<dbReference type="SMART" id="SM00908">
    <property type="entry name" value="Gal-bind_lectin"/>
    <property type="match status" value="1"/>
</dbReference>
<evidence type="ECO:0000313" key="5">
    <source>
        <dbReference type="RefSeq" id="XP_042562093.1"/>
    </source>
</evidence>
<evidence type="ECO:0000256" key="1">
    <source>
        <dbReference type="ARBA" id="ARBA00022734"/>
    </source>
</evidence>
<reference evidence="5" key="1">
    <citation type="submission" date="2025-08" db="UniProtKB">
        <authorList>
            <consortium name="RefSeq"/>
        </authorList>
    </citation>
    <scope>IDENTIFICATION</scope>
</reference>
<organism evidence="4 5">
    <name type="scientific">Clupea harengus</name>
    <name type="common">Atlantic herring</name>
    <dbReference type="NCBI Taxonomy" id="7950"/>
    <lineage>
        <taxon>Eukaryota</taxon>
        <taxon>Metazoa</taxon>
        <taxon>Chordata</taxon>
        <taxon>Craniata</taxon>
        <taxon>Vertebrata</taxon>
        <taxon>Euteleostomi</taxon>
        <taxon>Actinopterygii</taxon>
        <taxon>Neopterygii</taxon>
        <taxon>Teleostei</taxon>
        <taxon>Clupei</taxon>
        <taxon>Clupeiformes</taxon>
        <taxon>Clupeoidei</taxon>
        <taxon>Clupeidae</taxon>
        <taxon>Clupea</taxon>
    </lineage>
</organism>
<dbReference type="PROSITE" id="PS51304">
    <property type="entry name" value="GALECTIN"/>
    <property type="match status" value="1"/>
</dbReference>
<protein>
    <recommendedName>
        <fullName evidence="2">Galectin</fullName>
    </recommendedName>
</protein>
<dbReference type="PANTHER" id="PTHR11346:SF97">
    <property type="entry name" value="GALECTIN-1"/>
    <property type="match status" value="1"/>
</dbReference>
<gene>
    <name evidence="5" type="primary">LOC122131295</name>
</gene>
<proteinExistence type="predicted"/>
<dbReference type="SMART" id="SM00276">
    <property type="entry name" value="GLECT"/>
    <property type="match status" value="1"/>
</dbReference>
<dbReference type="GO" id="GO:0016936">
    <property type="term" value="F:galactoside binding"/>
    <property type="evidence" value="ECO:0007669"/>
    <property type="project" value="TreeGrafter"/>
</dbReference>
<dbReference type="InterPro" id="IPR001079">
    <property type="entry name" value="Galectin_CRD"/>
</dbReference>
<name>A0A8M1KIE0_CLUHA</name>
<accession>A0A8M1KIE0</accession>
<dbReference type="FunFam" id="2.60.120.200:FF:000021">
    <property type="entry name" value="Galectin"/>
    <property type="match status" value="1"/>
</dbReference>
<dbReference type="OrthoDB" id="8918229at2759"/>
<sequence length="131" mass="15214">MLTVKNWSFKTTQKLVVTGKAPGDDGFSINIGDNEDNIALHFNPRFNEGDSQTIVLNSKKNGSWGAWEEMKFPYIFSPHQEFEVTFNFNDQQFDIKLPNDNMMYFPNRFGVFKFKHMHFEGAVRIHSISIT</sequence>
<evidence type="ECO:0000259" key="3">
    <source>
        <dbReference type="PROSITE" id="PS51304"/>
    </source>
</evidence>
<dbReference type="InterPro" id="IPR044156">
    <property type="entry name" value="Galectin-like"/>
</dbReference>
<dbReference type="CDD" id="cd00070">
    <property type="entry name" value="GLECT"/>
    <property type="match status" value="1"/>
</dbReference>
<keyword evidence="1 2" id="KW-0430">Lectin</keyword>
<evidence type="ECO:0000313" key="4">
    <source>
        <dbReference type="Proteomes" id="UP000515152"/>
    </source>
</evidence>
<evidence type="ECO:0000256" key="2">
    <source>
        <dbReference type="RuleBase" id="RU102079"/>
    </source>
</evidence>
<dbReference type="RefSeq" id="XP_042562093.1">
    <property type="nucleotide sequence ID" value="XM_042706159.1"/>
</dbReference>
<dbReference type="GeneID" id="122131295"/>
<dbReference type="AlphaFoldDB" id="A0A8M1KIE0"/>
<dbReference type="Pfam" id="PF00337">
    <property type="entry name" value="Gal-bind_lectin"/>
    <property type="match status" value="1"/>
</dbReference>
<feature type="domain" description="Galectin" evidence="3">
    <location>
        <begin position="1"/>
        <end position="131"/>
    </location>
</feature>